<dbReference type="Pfam" id="PF09842">
    <property type="entry name" value="DUF2069"/>
    <property type="match status" value="1"/>
</dbReference>
<sequence>MRKLSLLSNLGLIAWVVAWHAYLSPHPHLNAWAVTIGWTIPLLLPLPGIIKGKAFTHAWANFILMFYFLHALTILYVDEGERWMAAAELVFITAAFACNIVFARWMGQSQGLKLPRLSQVEKEERQRFEGRDDAS</sequence>
<feature type="transmembrane region" description="Helical" evidence="1">
    <location>
        <begin position="28"/>
        <end position="46"/>
    </location>
</feature>
<feature type="transmembrane region" description="Helical" evidence="1">
    <location>
        <begin position="58"/>
        <end position="77"/>
    </location>
</feature>
<protein>
    <recommendedName>
        <fullName evidence="4">DUF2069 domain-containing protein</fullName>
    </recommendedName>
</protein>
<dbReference type="InterPro" id="IPR018643">
    <property type="entry name" value="DUF2069_membrane"/>
</dbReference>
<dbReference type="RefSeq" id="WP_077669019.1">
    <property type="nucleotide sequence ID" value="NZ_MUFR01000004.1"/>
</dbReference>
<keyword evidence="1" id="KW-0812">Transmembrane</keyword>
<evidence type="ECO:0000313" key="2">
    <source>
        <dbReference type="EMBL" id="OOF35082.1"/>
    </source>
</evidence>
<feature type="transmembrane region" description="Helical" evidence="1">
    <location>
        <begin position="83"/>
        <end position="106"/>
    </location>
</feature>
<accession>A0ABX3KW33</accession>
<reference evidence="3" key="1">
    <citation type="submission" date="2017-01" db="EMBL/GenBank/DDBJ databases">
        <title>Draft genome of the species Salinivibrio costicola subsp. alcaliphilus.</title>
        <authorList>
            <person name="Lopez-Hermoso C."/>
            <person name="De La Haba R."/>
            <person name="Sanchez-Porro C."/>
            <person name="Ventosa A."/>
        </authorList>
    </citation>
    <scope>NUCLEOTIDE SEQUENCE [LARGE SCALE GENOMIC DNA]</scope>
    <source>
        <strain evidence="3">CBH448</strain>
    </source>
</reference>
<evidence type="ECO:0000313" key="3">
    <source>
        <dbReference type="Proteomes" id="UP000189431"/>
    </source>
</evidence>
<comment type="caution">
    <text evidence="2">The sequence shown here is derived from an EMBL/GenBank/DDBJ whole genome shotgun (WGS) entry which is preliminary data.</text>
</comment>
<evidence type="ECO:0008006" key="4">
    <source>
        <dbReference type="Google" id="ProtNLM"/>
    </source>
</evidence>
<proteinExistence type="predicted"/>
<keyword evidence="1" id="KW-0472">Membrane</keyword>
<keyword evidence="1" id="KW-1133">Transmembrane helix</keyword>
<dbReference type="Proteomes" id="UP000189431">
    <property type="component" value="Unassembled WGS sequence"/>
</dbReference>
<organism evidence="2 3">
    <name type="scientific">Salinivibrio costicola subsp. alcaliphilus</name>
    <dbReference type="NCBI Taxonomy" id="272773"/>
    <lineage>
        <taxon>Bacteria</taxon>
        <taxon>Pseudomonadati</taxon>
        <taxon>Pseudomonadota</taxon>
        <taxon>Gammaproteobacteria</taxon>
        <taxon>Vibrionales</taxon>
        <taxon>Vibrionaceae</taxon>
        <taxon>Salinivibrio</taxon>
    </lineage>
</organism>
<dbReference type="EMBL" id="MUFR01000004">
    <property type="protein sequence ID" value="OOF35082.1"/>
    <property type="molecule type" value="Genomic_DNA"/>
</dbReference>
<gene>
    <name evidence="2" type="ORF">BZJ21_02220</name>
</gene>
<name>A0ABX3KW33_SALCS</name>
<evidence type="ECO:0000256" key="1">
    <source>
        <dbReference type="SAM" id="Phobius"/>
    </source>
</evidence>
<keyword evidence="3" id="KW-1185">Reference proteome</keyword>